<protein>
    <submittedName>
        <fullName evidence="1">Uncharacterized protein</fullName>
    </submittedName>
</protein>
<evidence type="ECO:0000313" key="1">
    <source>
        <dbReference type="EMBL" id="CAG9312542.1"/>
    </source>
</evidence>
<keyword evidence="2" id="KW-1185">Reference proteome</keyword>
<accession>A0AAU9IEI1</accession>
<sequence length="133" mass="15584">MEIEIIRNNPQEPSLCSFAYQFYRTIEGSLIGHLRRRGKATLYELIDHVVNSRSLRTIHSKKYRNRNIEKLALSKLLTKKHIFIEGQSGTWTLNENNAMEYKQQKIVEIKKINESKGKLHEREKIKSTGVKSD</sequence>
<gene>
    <name evidence="1" type="ORF">BSTOLATCC_MIC6936</name>
</gene>
<comment type="caution">
    <text evidence="1">The sequence shown here is derived from an EMBL/GenBank/DDBJ whole genome shotgun (WGS) entry which is preliminary data.</text>
</comment>
<dbReference type="AlphaFoldDB" id="A0AAU9IEI1"/>
<dbReference type="EMBL" id="CAJZBQ010000007">
    <property type="protein sequence ID" value="CAG9312542.1"/>
    <property type="molecule type" value="Genomic_DNA"/>
</dbReference>
<dbReference type="Proteomes" id="UP001162131">
    <property type="component" value="Unassembled WGS sequence"/>
</dbReference>
<reference evidence="1" key="1">
    <citation type="submission" date="2021-09" db="EMBL/GenBank/DDBJ databases">
        <authorList>
            <consortium name="AG Swart"/>
            <person name="Singh M."/>
            <person name="Singh A."/>
            <person name="Seah K."/>
            <person name="Emmerich C."/>
        </authorList>
    </citation>
    <scope>NUCLEOTIDE SEQUENCE</scope>
    <source>
        <strain evidence="1">ATCC30299</strain>
    </source>
</reference>
<organism evidence="1 2">
    <name type="scientific">Blepharisma stoltei</name>
    <dbReference type="NCBI Taxonomy" id="1481888"/>
    <lineage>
        <taxon>Eukaryota</taxon>
        <taxon>Sar</taxon>
        <taxon>Alveolata</taxon>
        <taxon>Ciliophora</taxon>
        <taxon>Postciliodesmatophora</taxon>
        <taxon>Heterotrichea</taxon>
        <taxon>Heterotrichida</taxon>
        <taxon>Blepharismidae</taxon>
        <taxon>Blepharisma</taxon>
    </lineage>
</organism>
<name>A0AAU9IEI1_9CILI</name>
<evidence type="ECO:0000313" key="2">
    <source>
        <dbReference type="Proteomes" id="UP001162131"/>
    </source>
</evidence>
<proteinExistence type="predicted"/>